<dbReference type="InterPro" id="IPR001627">
    <property type="entry name" value="Semap_dom"/>
</dbReference>
<dbReference type="FunFam" id="2.20.100.10:FF:000162">
    <property type="entry name" value="Semaphorin 5C"/>
    <property type="match status" value="1"/>
</dbReference>
<protein>
    <recommendedName>
        <fullName evidence="12">Sema domain-containing protein</fullName>
    </recommendedName>
</protein>
<dbReference type="InterPro" id="IPR027231">
    <property type="entry name" value="Semaphorin"/>
</dbReference>
<dbReference type="Proteomes" id="UP000092460">
    <property type="component" value="Unassembled WGS sequence"/>
</dbReference>
<dbReference type="InterPro" id="IPR036383">
    <property type="entry name" value="TSP1_rpt_sf"/>
</dbReference>
<dbReference type="VEuPathDB" id="VectorBase:GPPI035543"/>
<dbReference type="FunFam" id="2.20.100.10:FF:000021">
    <property type="entry name" value="semaphorin-5B isoform X1"/>
    <property type="match status" value="1"/>
</dbReference>
<dbReference type="PANTHER" id="PTHR11036:SF79">
    <property type="entry name" value="SEMAPHORIN 5C, ISOFORM A"/>
    <property type="match status" value="1"/>
</dbReference>
<evidence type="ECO:0000256" key="9">
    <source>
        <dbReference type="ARBA" id="ARBA00023180"/>
    </source>
</evidence>
<evidence type="ECO:0000256" key="8">
    <source>
        <dbReference type="ARBA" id="ARBA00023157"/>
    </source>
</evidence>
<keyword evidence="5" id="KW-0524">Neurogenesis</keyword>
<keyword evidence="2 11" id="KW-0812">Transmembrane</keyword>
<dbReference type="EnsemblMetazoa" id="GPPI035543-RA">
    <property type="protein sequence ID" value="GPPI035543-PA"/>
    <property type="gene ID" value="GPPI035543"/>
</dbReference>
<feature type="transmembrane region" description="Helical" evidence="11">
    <location>
        <begin position="984"/>
        <end position="1007"/>
    </location>
</feature>
<dbReference type="PRINTS" id="PR01705">
    <property type="entry name" value="TSP1REPEAT"/>
</dbReference>
<dbReference type="PROSITE" id="PS50092">
    <property type="entry name" value="TSP1"/>
    <property type="match status" value="6"/>
</dbReference>
<reference evidence="14" key="1">
    <citation type="submission" date="2015-01" db="EMBL/GenBank/DDBJ databases">
        <authorList>
            <person name="Aksoy S."/>
            <person name="Warren W."/>
            <person name="Wilson R.K."/>
        </authorList>
    </citation>
    <scope>NUCLEOTIDE SEQUENCE [LARGE SCALE GENOMIC DNA]</scope>
    <source>
        <strain evidence="14">IAEA</strain>
    </source>
</reference>
<dbReference type="InterPro" id="IPR000884">
    <property type="entry name" value="TSP1_rpt"/>
</dbReference>
<dbReference type="Gene3D" id="2.20.100.10">
    <property type="entry name" value="Thrombospondin type-1 (TSP1) repeat"/>
    <property type="match status" value="6"/>
</dbReference>
<keyword evidence="9" id="KW-0325">Glycoprotein</keyword>
<dbReference type="PANTHER" id="PTHR11036">
    <property type="entry name" value="SEMAPHORIN"/>
    <property type="match status" value="1"/>
</dbReference>
<dbReference type="PROSITE" id="PS51004">
    <property type="entry name" value="SEMA"/>
    <property type="match status" value="1"/>
</dbReference>
<evidence type="ECO:0000256" key="5">
    <source>
        <dbReference type="ARBA" id="ARBA00022902"/>
    </source>
</evidence>
<dbReference type="InterPro" id="IPR036352">
    <property type="entry name" value="Semap_dom_sf"/>
</dbReference>
<keyword evidence="4" id="KW-0221">Differentiation</keyword>
<dbReference type="GO" id="GO:0030215">
    <property type="term" value="F:semaphorin receptor binding"/>
    <property type="evidence" value="ECO:0007669"/>
    <property type="project" value="InterPro"/>
</dbReference>
<dbReference type="Pfam" id="PF00090">
    <property type="entry name" value="TSP_1"/>
    <property type="match status" value="5"/>
</dbReference>
<evidence type="ECO:0000256" key="10">
    <source>
        <dbReference type="PROSITE-ProRule" id="PRU00352"/>
    </source>
</evidence>
<evidence type="ECO:0000256" key="6">
    <source>
        <dbReference type="ARBA" id="ARBA00022989"/>
    </source>
</evidence>
<accession>A0A1B0BNF0</accession>
<keyword evidence="14" id="KW-1185">Reference proteome</keyword>
<dbReference type="GO" id="GO:0007411">
    <property type="term" value="P:axon guidance"/>
    <property type="evidence" value="ECO:0007669"/>
    <property type="project" value="TreeGrafter"/>
</dbReference>
<dbReference type="SMART" id="SM00209">
    <property type="entry name" value="TSP1"/>
    <property type="match status" value="6"/>
</dbReference>
<keyword evidence="3" id="KW-0677">Repeat</keyword>
<feature type="domain" description="Sema" evidence="12">
    <location>
        <begin position="67"/>
        <end position="513"/>
    </location>
</feature>
<evidence type="ECO:0000256" key="2">
    <source>
        <dbReference type="ARBA" id="ARBA00022692"/>
    </source>
</evidence>
<evidence type="ECO:0000256" key="4">
    <source>
        <dbReference type="ARBA" id="ARBA00022782"/>
    </source>
</evidence>
<dbReference type="SMART" id="SM00630">
    <property type="entry name" value="Sema"/>
    <property type="match status" value="1"/>
</dbReference>
<dbReference type="InterPro" id="IPR057563">
    <property type="entry name" value="Sema5A/B-like_TSP-1"/>
</dbReference>
<evidence type="ECO:0000259" key="12">
    <source>
        <dbReference type="PROSITE" id="PS51004"/>
    </source>
</evidence>
<dbReference type="AlphaFoldDB" id="A0A1B0BNF0"/>
<evidence type="ECO:0000256" key="11">
    <source>
        <dbReference type="SAM" id="Phobius"/>
    </source>
</evidence>
<dbReference type="GO" id="GO:0045499">
    <property type="term" value="F:chemorepellent activity"/>
    <property type="evidence" value="ECO:0007669"/>
    <property type="project" value="TreeGrafter"/>
</dbReference>
<dbReference type="FunFam" id="2.130.10.10:FF:001151">
    <property type="entry name" value="Semaphorin 5C"/>
    <property type="match status" value="1"/>
</dbReference>
<evidence type="ECO:0000256" key="7">
    <source>
        <dbReference type="ARBA" id="ARBA00023136"/>
    </source>
</evidence>
<dbReference type="InterPro" id="IPR015943">
    <property type="entry name" value="WD40/YVTN_repeat-like_dom_sf"/>
</dbReference>
<keyword evidence="6 11" id="KW-1133">Transmembrane helix</keyword>
<dbReference type="SMART" id="SM00423">
    <property type="entry name" value="PSI"/>
    <property type="match status" value="1"/>
</dbReference>
<dbReference type="GO" id="GO:0071526">
    <property type="term" value="P:semaphorin-plexin signaling pathway"/>
    <property type="evidence" value="ECO:0007669"/>
    <property type="project" value="TreeGrafter"/>
</dbReference>
<evidence type="ECO:0000256" key="1">
    <source>
        <dbReference type="ARBA" id="ARBA00004167"/>
    </source>
</evidence>
<dbReference type="SUPFAM" id="SSF101912">
    <property type="entry name" value="Sema domain"/>
    <property type="match status" value="1"/>
</dbReference>
<dbReference type="Gene3D" id="3.30.1680.10">
    <property type="entry name" value="ligand-binding face of the semaphorins, domain 2"/>
    <property type="match status" value="1"/>
</dbReference>
<proteinExistence type="predicted"/>
<dbReference type="InterPro" id="IPR016201">
    <property type="entry name" value="PSI"/>
</dbReference>
<keyword evidence="8" id="KW-1015">Disulfide bond</keyword>
<dbReference type="Gene3D" id="2.130.10.10">
    <property type="entry name" value="YVTN repeat-like/Quinoprotein amine dehydrogenase"/>
    <property type="match status" value="1"/>
</dbReference>
<organism evidence="13 14">
    <name type="scientific">Glossina palpalis gambiensis</name>
    <dbReference type="NCBI Taxonomy" id="67801"/>
    <lineage>
        <taxon>Eukaryota</taxon>
        <taxon>Metazoa</taxon>
        <taxon>Ecdysozoa</taxon>
        <taxon>Arthropoda</taxon>
        <taxon>Hexapoda</taxon>
        <taxon>Insecta</taxon>
        <taxon>Pterygota</taxon>
        <taxon>Neoptera</taxon>
        <taxon>Endopterygota</taxon>
        <taxon>Diptera</taxon>
        <taxon>Brachycera</taxon>
        <taxon>Muscomorpha</taxon>
        <taxon>Hippoboscoidea</taxon>
        <taxon>Glossinidae</taxon>
        <taxon>Glossina</taxon>
    </lineage>
</organism>
<dbReference type="EMBL" id="JXJN01017349">
    <property type="status" value="NOT_ANNOTATED_CDS"/>
    <property type="molecule type" value="Genomic_DNA"/>
</dbReference>
<dbReference type="Pfam" id="PF23260">
    <property type="entry name" value="TSP1_2"/>
    <property type="match status" value="1"/>
</dbReference>
<evidence type="ECO:0000313" key="14">
    <source>
        <dbReference type="Proteomes" id="UP000092460"/>
    </source>
</evidence>
<comment type="subcellular location">
    <subcellularLocation>
        <location evidence="1">Membrane</location>
        <topology evidence="1">Single-pass membrane protein</topology>
    </subcellularLocation>
</comment>
<keyword evidence="7 11" id="KW-0472">Membrane</keyword>
<dbReference type="InterPro" id="IPR002165">
    <property type="entry name" value="Plexin_repeat"/>
</dbReference>
<evidence type="ECO:0000313" key="13">
    <source>
        <dbReference type="EnsemblMetazoa" id="GPPI035543-PA"/>
    </source>
</evidence>
<dbReference type="GO" id="GO:0030335">
    <property type="term" value="P:positive regulation of cell migration"/>
    <property type="evidence" value="ECO:0007669"/>
    <property type="project" value="TreeGrafter"/>
</dbReference>
<dbReference type="SUPFAM" id="SSF103575">
    <property type="entry name" value="Plexin repeat"/>
    <property type="match status" value="1"/>
</dbReference>
<dbReference type="SUPFAM" id="SSF82895">
    <property type="entry name" value="TSP-1 type 1 repeat"/>
    <property type="match status" value="6"/>
</dbReference>
<dbReference type="GO" id="GO:0005886">
    <property type="term" value="C:plasma membrane"/>
    <property type="evidence" value="ECO:0007669"/>
    <property type="project" value="TreeGrafter"/>
</dbReference>
<sequence length="1118" mass="127147">MAGFVSTLETDRLIKLTRLTREVVTDSYFTLRYPVPLDYMHILSKIFHKLPLTTLRFDEKLLEEKARNVTGCDHIYDIKKAKQSKACCNSTILYNVNEIFLCIYLYRDTLYRMSFDLEVLERAVWEAEPSQISMCQAKGQSEHLCRNYIRVLQTYSENKLYACGTNAFNPNCTLLQMENLQITGYESGVGKCPFNPQSNITSLMTQNGKIFVGTATDFSGSDAAILRSAVQQYNNSIIRTKQSNNNWLNNPQFVGSFEAGEFVYFLFRETAVEYMNCGKVIYSRIARVCKNDAGGEHILRDNWTSFLKARLNCSLPGEYPFYFNEIQDMIYSQDDNILYATFTTPDNSIHGSAVCAYNVTAINDAFAGLFKYQENIESPWKTVRSHDNTQFRCEGRLTQKHLLESSKYQLVDRAVQPITNKPLYYSKMERFSHIAVDTVHTKTEKVNILYLVTDPNVIKKLSIKVDSARGSEAQACLVEVWNTENHKILNMEYLKVTDSLYVGAEESLIRIPAQHCSRHVSQISCLNAMDPYCGWNVLLERCTPQELSIDLTKYWIQPDLLKCPVLTAPIDGAWSTWSDWYECKKHGEDDGECRCRTRQCNNPKPQNGGVDCEGITTEVTNCTVHGGWTEWSAWSACSQTCGIAVKTRRRSCGNPKPAFGGRTCVGPERAEMYCSHLPPCPAPKPVAVDGGWGPWGEWSECSALCGGGFRIRRRECNDPRPQNGGMECPGCNIDYEDCNMHSCPEIRKLSSWTPWLVHYNKSQDLEATDTIYTEKRFRFVCRAISPDPSSIHISLAKTENRICREGVCQRHNDINALEEIEHAEWGACNVSCGGGVQYRHFGENKHRGRHVQSRACNMHPCPELSSFNEVISIHEWSCWSDWSSCSVTCGVGLRRRTRKCLGGHDKLCHGRSLEEEKCEKKPCEDFIGWSIWSEWSDCTSDGIRFRHRKCLIDNPNVNECRGEEFEKTACVPGLCEGTQVASTATLGSVIAVVILLYALTIFMTFWLTRRHFMPPVALLKNNTPSPVNYDSYSNQYSSLPTKDIYDVRPKVKRQSSFNMCSSPTSKNFNATTLNRNNISHNHTPKVLAKTYNDCESGTLKRNSHALNNYRSNLDDEKF</sequence>
<dbReference type="Pfam" id="PF01403">
    <property type="entry name" value="Sema"/>
    <property type="match status" value="1"/>
</dbReference>
<dbReference type="STRING" id="67801.A0A1B0BNF0"/>
<evidence type="ECO:0000256" key="3">
    <source>
        <dbReference type="ARBA" id="ARBA00022737"/>
    </source>
</evidence>
<dbReference type="Pfam" id="PF01437">
    <property type="entry name" value="PSI"/>
    <property type="match status" value="1"/>
</dbReference>
<name>A0A1B0BNF0_9MUSC</name>
<dbReference type="FunFam" id="2.20.100.10:FF:000001">
    <property type="entry name" value="semaphorin-5A isoform X1"/>
    <property type="match status" value="2"/>
</dbReference>
<comment type="caution">
    <text evidence="10">Lacks conserved residue(s) required for the propagation of feature annotation.</text>
</comment>
<reference evidence="13" key="2">
    <citation type="submission" date="2020-05" db="UniProtKB">
        <authorList>
            <consortium name="EnsemblMetazoa"/>
        </authorList>
    </citation>
    <scope>IDENTIFICATION</scope>
    <source>
        <strain evidence="13">IAEA</strain>
    </source>
</reference>